<name>A0A382XIM9_9ZZZZ</name>
<reference evidence="2" key="1">
    <citation type="submission" date="2018-05" db="EMBL/GenBank/DDBJ databases">
        <authorList>
            <person name="Lanie J.A."/>
            <person name="Ng W.-L."/>
            <person name="Kazmierczak K.M."/>
            <person name="Andrzejewski T.M."/>
            <person name="Davidsen T.M."/>
            <person name="Wayne K.J."/>
            <person name="Tettelin H."/>
            <person name="Glass J.I."/>
            <person name="Rusch D."/>
            <person name="Podicherti R."/>
            <person name="Tsui H.-C.T."/>
            <person name="Winkler M.E."/>
        </authorList>
    </citation>
    <scope>NUCLEOTIDE SEQUENCE</scope>
</reference>
<dbReference type="PANTHER" id="PTHR33639">
    <property type="entry name" value="THIOL-DISULFIDE OXIDOREDUCTASE DCC"/>
    <property type="match status" value="1"/>
</dbReference>
<accession>A0A382XIM9</accession>
<dbReference type="InterPro" id="IPR052927">
    <property type="entry name" value="DCC_oxidoreductase"/>
</dbReference>
<evidence type="ECO:0000313" key="2">
    <source>
        <dbReference type="EMBL" id="SVD70813.1"/>
    </source>
</evidence>
<sequence length="110" mass="12985">MRFLIYDDECDFCCSIVRKLTSLSSKSGITYIPLKSPKGEELRNYYNLQNVNSVIYLDGKDNIYIKAIAVLNVFRIMKFPYNLIYLFKIFPVSVLNFIYDFIAKNRMKIK</sequence>
<organism evidence="2">
    <name type="scientific">marine metagenome</name>
    <dbReference type="NCBI Taxonomy" id="408172"/>
    <lineage>
        <taxon>unclassified sequences</taxon>
        <taxon>metagenomes</taxon>
        <taxon>ecological metagenomes</taxon>
    </lineage>
</organism>
<dbReference type="PANTHER" id="PTHR33639:SF2">
    <property type="entry name" value="DUF393 DOMAIN-CONTAINING PROTEIN"/>
    <property type="match status" value="1"/>
</dbReference>
<keyword evidence="1" id="KW-0472">Membrane</keyword>
<proteinExistence type="predicted"/>
<protein>
    <recommendedName>
        <fullName evidence="3">DUF393 domain-containing protein</fullName>
    </recommendedName>
</protein>
<gene>
    <name evidence="2" type="ORF">METZ01_LOCUS423667</name>
</gene>
<keyword evidence="1" id="KW-1133">Transmembrane helix</keyword>
<evidence type="ECO:0008006" key="3">
    <source>
        <dbReference type="Google" id="ProtNLM"/>
    </source>
</evidence>
<dbReference type="EMBL" id="UINC01168008">
    <property type="protein sequence ID" value="SVD70813.1"/>
    <property type="molecule type" value="Genomic_DNA"/>
</dbReference>
<dbReference type="InterPro" id="IPR007263">
    <property type="entry name" value="DCC1-like"/>
</dbReference>
<dbReference type="GO" id="GO:0015035">
    <property type="term" value="F:protein-disulfide reductase activity"/>
    <property type="evidence" value="ECO:0007669"/>
    <property type="project" value="InterPro"/>
</dbReference>
<dbReference type="Pfam" id="PF04134">
    <property type="entry name" value="DCC1-like"/>
    <property type="match status" value="1"/>
</dbReference>
<feature type="transmembrane region" description="Helical" evidence="1">
    <location>
        <begin position="83"/>
        <end position="102"/>
    </location>
</feature>
<evidence type="ECO:0000256" key="1">
    <source>
        <dbReference type="SAM" id="Phobius"/>
    </source>
</evidence>
<dbReference type="AlphaFoldDB" id="A0A382XIM9"/>
<keyword evidence="1" id="KW-0812">Transmembrane</keyword>